<dbReference type="EMBL" id="SJPU01000002">
    <property type="protein sequence ID" value="TWU16725.1"/>
    <property type="molecule type" value="Genomic_DNA"/>
</dbReference>
<evidence type="ECO:0000313" key="1">
    <source>
        <dbReference type="EMBL" id="TWU16725.1"/>
    </source>
</evidence>
<organism evidence="1 2">
    <name type="scientific">Allorhodopirellula heiligendammensis</name>
    <dbReference type="NCBI Taxonomy" id="2714739"/>
    <lineage>
        <taxon>Bacteria</taxon>
        <taxon>Pseudomonadati</taxon>
        <taxon>Planctomycetota</taxon>
        <taxon>Planctomycetia</taxon>
        <taxon>Pirellulales</taxon>
        <taxon>Pirellulaceae</taxon>
        <taxon>Allorhodopirellula</taxon>
    </lineage>
</organism>
<protein>
    <submittedName>
        <fullName evidence="1">Uncharacterized protein</fullName>
    </submittedName>
</protein>
<evidence type="ECO:0000313" key="2">
    <source>
        <dbReference type="Proteomes" id="UP000319908"/>
    </source>
</evidence>
<name>A0A5C6BXL8_9BACT</name>
<accession>A0A5C6BXL8</accession>
<sequence length="155" mass="17288">MSKTEEQLRAMYLSGTVSIPPRFPDVAEITFSRNDSRNGLVFITATQRMSPKVLIKRSFFAADVSSLFIPDDAKQVDLEQGTWFEGELLADKVYDLLDKAPVTGIIYVREHAQSILEMEAGLTAAESAQYYPPLPEDRSVDHYCMSTKGVSAGCW</sequence>
<reference evidence="1 2" key="1">
    <citation type="journal article" date="2020" name="Antonie Van Leeuwenhoek">
        <title>Rhodopirellula heiligendammensis sp. nov., Rhodopirellula pilleata sp. nov., and Rhodopirellula solitaria sp. nov. isolated from natural or artificial marine surfaces in Northern Germany and California, USA, and emended description of the genus Rhodopirellula.</title>
        <authorList>
            <person name="Kallscheuer N."/>
            <person name="Wiegand S."/>
            <person name="Jogler M."/>
            <person name="Boedeker C."/>
            <person name="Peeters S.H."/>
            <person name="Rast P."/>
            <person name="Heuer A."/>
            <person name="Jetten M.S.M."/>
            <person name="Rohde M."/>
            <person name="Jogler C."/>
        </authorList>
    </citation>
    <scope>NUCLEOTIDE SEQUENCE [LARGE SCALE GENOMIC DNA]</scope>
    <source>
        <strain evidence="1 2">Poly21</strain>
    </source>
</reference>
<comment type="caution">
    <text evidence="1">The sequence shown here is derived from an EMBL/GenBank/DDBJ whole genome shotgun (WGS) entry which is preliminary data.</text>
</comment>
<dbReference type="Proteomes" id="UP000319908">
    <property type="component" value="Unassembled WGS sequence"/>
</dbReference>
<dbReference type="RefSeq" id="WP_146408312.1">
    <property type="nucleotide sequence ID" value="NZ_SJPU01000002.1"/>
</dbReference>
<proteinExistence type="predicted"/>
<dbReference type="OrthoDB" id="271534at2"/>
<gene>
    <name evidence="1" type="ORF">Poly21_39310</name>
</gene>
<keyword evidence="2" id="KW-1185">Reference proteome</keyword>
<dbReference type="AlphaFoldDB" id="A0A5C6BXL8"/>